<evidence type="ECO:0000313" key="2">
    <source>
        <dbReference type="EMBL" id="GMG55569.1"/>
    </source>
</evidence>
<dbReference type="AlphaFoldDB" id="A0A9W7DJY6"/>
<accession>A0A9W7DJY6</accession>
<feature type="compositionally biased region" description="Acidic residues" evidence="1">
    <location>
        <begin position="135"/>
        <end position="145"/>
    </location>
</feature>
<feature type="compositionally biased region" description="Acidic residues" evidence="1">
    <location>
        <begin position="86"/>
        <end position="114"/>
    </location>
</feature>
<name>A0A9W7DJY6_AMBMO</name>
<feature type="compositionally biased region" description="Basic residues" evidence="1">
    <location>
        <begin position="21"/>
        <end position="36"/>
    </location>
</feature>
<evidence type="ECO:0000313" key="3">
    <source>
        <dbReference type="Proteomes" id="UP001165063"/>
    </source>
</evidence>
<dbReference type="EMBL" id="BSXU01005768">
    <property type="protein sequence ID" value="GMG55569.1"/>
    <property type="molecule type" value="Genomic_DNA"/>
</dbReference>
<feature type="region of interest" description="Disordered" evidence="1">
    <location>
        <begin position="1"/>
        <end position="145"/>
    </location>
</feature>
<gene>
    <name evidence="2" type="ORF">Amon01_000764300</name>
</gene>
<reference evidence="2" key="1">
    <citation type="submission" date="2023-04" db="EMBL/GenBank/DDBJ databases">
        <title>Ambrosiozyma monospora NBRC 1965.</title>
        <authorList>
            <person name="Ichikawa N."/>
            <person name="Sato H."/>
            <person name="Tonouchi N."/>
        </authorList>
    </citation>
    <scope>NUCLEOTIDE SEQUENCE</scope>
    <source>
        <strain evidence="2">NBRC 1965</strain>
    </source>
</reference>
<protein>
    <submittedName>
        <fullName evidence="2">Unnamed protein product</fullName>
    </submittedName>
</protein>
<dbReference type="Proteomes" id="UP001165063">
    <property type="component" value="Unassembled WGS sequence"/>
</dbReference>
<comment type="caution">
    <text evidence="2">The sequence shown here is derived from an EMBL/GenBank/DDBJ whole genome shotgun (WGS) entry which is preliminary data.</text>
</comment>
<proteinExistence type="predicted"/>
<sequence>MARRGGSRHGNPTANQQPKNNKSKSRNSKKKSKKSAQSRLQDAFQIASKQTGSDSETDFDSYPNSNSHKKKKNSAILNIRSKIEGGNEDDESEDDFEDEELDSDEALTSDDDYDVLNSKFSQSLRDRGENGTNYDADDWEGGYDSVDEDELIPLSEVWDQCGKRHCAQ</sequence>
<keyword evidence="3" id="KW-1185">Reference proteome</keyword>
<organism evidence="2 3">
    <name type="scientific">Ambrosiozyma monospora</name>
    <name type="common">Yeast</name>
    <name type="synonym">Endomycopsis monosporus</name>
    <dbReference type="NCBI Taxonomy" id="43982"/>
    <lineage>
        <taxon>Eukaryota</taxon>
        <taxon>Fungi</taxon>
        <taxon>Dikarya</taxon>
        <taxon>Ascomycota</taxon>
        <taxon>Saccharomycotina</taxon>
        <taxon>Pichiomycetes</taxon>
        <taxon>Pichiales</taxon>
        <taxon>Pichiaceae</taxon>
        <taxon>Ambrosiozyma</taxon>
    </lineage>
</organism>
<evidence type="ECO:0000256" key="1">
    <source>
        <dbReference type="SAM" id="MobiDB-lite"/>
    </source>
</evidence>